<feature type="transmembrane region" description="Helical" evidence="1">
    <location>
        <begin position="208"/>
        <end position="225"/>
    </location>
</feature>
<sequence>MKTRETYIDNIRILLTVLVILHHTAITYGGPGGWYYSEPADGLVSGLLLTVFVSTNQAFFMGFFFLLSSYFIPASIARKGAARFMLDRLKRLGIPMVFYSLVITPVMIYMLVSMGQERPITWADVFIHREQWISLGVLWFAAALLLFTTVYVVAKRFAVNTTEATLALPVRFTIFLFALGLGVVSFLVRIVFPIGWTLEPVGFQFAHFPQYIALFVVGIVAYKNQWLAAITYEEGKVWRRVALLLVFVGFPCIYALKVVTHAELNAFLGGATIQSFVNAVWEQLLGVALVMAWLGIAKRRLNEQGAVAKECSRSAYAVYIIHPLVLLLMALLLKDVHLPSLVKFAITGTLSVAASFALGWVLVRVPLVKEVV</sequence>
<evidence type="ECO:0000256" key="1">
    <source>
        <dbReference type="SAM" id="Phobius"/>
    </source>
</evidence>
<feature type="transmembrane region" description="Helical" evidence="1">
    <location>
        <begin position="174"/>
        <end position="196"/>
    </location>
</feature>
<dbReference type="GO" id="GO:0016746">
    <property type="term" value="F:acyltransferase activity"/>
    <property type="evidence" value="ECO:0007669"/>
    <property type="project" value="UniProtKB-KW"/>
</dbReference>
<evidence type="ECO:0000259" key="2">
    <source>
        <dbReference type="Pfam" id="PF01757"/>
    </source>
</evidence>
<feature type="transmembrane region" description="Helical" evidence="1">
    <location>
        <begin position="92"/>
        <end position="112"/>
    </location>
</feature>
<comment type="caution">
    <text evidence="3">The sequence shown here is derived from an EMBL/GenBank/DDBJ whole genome shotgun (WGS) entry which is preliminary data.</text>
</comment>
<feature type="transmembrane region" description="Helical" evidence="1">
    <location>
        <begin position="132"/>
        <end position="154"/>
    </location>
</feature>
<reference evidence="3 4" key="1">
    <citation type="submission" date="2021-01" db="EMBL/GenBank/DDBJ databases">
        <title>Chryseolinea sp. Jin1 Genome sequencing and assembly.</title>
        <authorList>
            <person name="Kim I."/>
        </authorList>
    </citation>
    <scope>NUCLEOTIDE SEQUENCE [LARGE SCALE GENOMIC DNA]</scope>
    <source>
        <strain evidence="3 4">Jin1</strain>
    </source>
</reference>
<keyword evidence="1" id="KW-1133">Transmembrane helix</keyword>
<name>A0ABS1KR52_9BACT</name>
<organism evidence="3 4">
    <name type="scientific">Chryseolinea lacunae</name>
    <dbReference type="NCBI Taxonomy" id="2801331"/>
    <lineage>
        <taxon>Bacteria</taxon>
        <taxon>Pseudomonadati</taxon>
        <taxon>Bacteroidota</taxon>
        <taxon>Cytophagia</taxon>
        <taxon>Cytophagales</taxon>
        <taxon>Fulvivirgaceae</taxon>
        <taxon>Chryseolinea</taxon>
    </lineage>
</organism>
<feature type="transmembrane region" description="Helical" evidence="1">
    <location>
        <begin position="12"/>
        <end position="31"/>
    </location>
</feature>
<proteinExistence type="predicted"/>
<accession>A0ABS1KR52</accession>
<evidence type="ECO:0000313" key="3">
    <source>
        <dbReference type="EMBL" id="MBL0740766.1"/>
    </source>
</evidence>
<feature type="transmembrane region" description="Helical" evidence="1">
    <location>
        <begin position="345"/>
        <end position="363"/>
    </location>
</feature>
<dbReference type="InterPro" id="IPR002656">
    <property type="entry name" value="Acyl_transf_3_dom"/>
</dbReference>
<keyword evidence="3" id="KW-0012">Acyltransferase</keyword>
<keyword evidence="1" id="KW-0472">Membrane</keyword>
<gene>
    <name evidence="3" type="ORF">JI741_06025</name>
</gene>
<dbReference type="PANTHER" id="PTHR36927:SF4">
    <property type="entry name" value="BLR5718 PROTEIN"/>
    <property type="match status" value="1"/>
</dbReference>
<dbReference type="EMBL" id="JAERRB010000002">
    <property type="protein sequence ID" value="MBL0740766.1"/>
    <property type="molecule type" value="Genomic_DNA"/>
</dbReference>
<dbReference type="PANTHER" id="PTHR36927">
    <property type="entry name" value="BLR4337 PROTEIN"/>
    <property type="match status" value="1"/>
</dbReference>
<feature type="transmembrane region" description="Helical" evidence="1">
    <location>
        <begin position="43"/>
        <end position="72"/>
    </location>
</feature>
<keyword evidence="3" id="KW-0808">Transferase</keyword>
<dbReference type="InterPro" id="IPR050623">
    <property type="entry name" value="Glucan_succinyl_AcylTrfase"/>
</dbReference>
<protein>
    <submittedName>
        <fullName evidence="3">Acyltransferase family protein</fullName>
    </submittedName>
</protein>
<dbReference type="RefSeq" id="WP_202008148.1">
    <property type="nucleotide sequence ID" value="NZ_JAERRB010000002.1"/>
</dbReference>
<keyword evidence="4" id="KW-1185">Reference proteome</keyword>
<feature type="transmembrane region" description="Helical" evidence="1">
    <location>
        <begin position="316"/>
        <end position="333"/>
    </location>
</feature>
<feature type="domain" description="Acyltransferase 3" evidence="2">
    <location>
        <begin position="6"/>
        <end position="359"/>
    </location>
</feature>
<feature type="transmembrane region" description="Helical" evidence="1">
    <location>
        <begin position="237"/>
        <end position="256"/>
    </location>
</feature>
<evidence type="ECO:0000313" key="4">
    <source>
        <dbReference type="Proteomes" id="UP000613030"/>
    </source>
</evidence>
<feature type="transmembrane region" description="Helical" evidence="1">
    <location>
        <begin position="276"/>
        <end position="296"/>
    </location>
</feature>
<dbReference type="Proteomes" id="UP000613030">
    <property type="component" value="Unassembled WGS sequence"/>
</dbReference>
<dbReference type="Pfam" id="PF01757">
    <property type="entry name" value="Acyl_transf_3"/>
    <property type="match status" value="1"/>
</dbReference>
<keyword evidence="1" id="KW-0812">Transmembrane</keyword>